<dbReference type="InterPro" id="IPR039339">
    <property type="entry name" value="Tex14"/>
</dbReference>
<dbReference type="InterPro" id="IPR036770">
    <property type="entry name" value="Ankyrin_rpt-contain_sf"/>
</dbReference>
<accession>A0A8C1MGS9</accession>
<dbReference type="PANTHER" id="PTHR23060:SF3">
    <property type="entry name" value="TESTIS EXPRESSED 14, INTERCELLULAR BRIDGE FORMING FACTOR"/>
    <property type="match status" value="1"/>
</dbReference>
<dbReference type="GO" id="GO:0051306">
    <property type="term" value="P:mitotic sister chromatid separation"/>
    <property type="evidence" value="ECO:0007669"/>
    <property type="project" value="InterPro"/>
</dbReference>
<dbReference type="GO" id="GO:0007094">
    <property type="term" value="P:mitotic spindle assembly checkpoint signaling"/>
    <property type="evidence" value="ECO:0007669"/>
    <property type="project" value="InterPro"/>
</dbReference>
<dbReference type="GO" id="GO:0000776">
    <property type="term" value="C:kinetochore"/>
    <property type="evidence" value="ECO:0007669"/>
    <property type="project" value="TreeGrafter"/>
</dbReference>
<dbReference type="AlphaFoldDB" id="A0A8C1MGS9"/>
<keyword evidence="3" id="KW-1185">Reference proteome</keyword>
<feature type="repeat" description="ANK" evidence="1">
    <location>
        <begin position="60"/>
        <end position="92"/>
    </location>
</feature>
<organism evidence="2 3">
    <name type="scientific">Cyprinus carpio</name>
    <name type="common">Common carp</name>
    <dbReference type="NCBI Taxonomy" id="7962"/>
    <lineage>
        <taxon>Eukaryota</taxon>
        <taxon>Metazoa</taxon>
        <taxon>Chordata</taxon>
        <taxon>Craniata</taxon>
        <taxon>Vertebrata</taxon>
        <taxon>Euteleostomi</taxon>
        <taxon>Actinopterygii</taxon>
        <taxon>Neopterygii</taxon>
        <taxon>Teleostei</taxon>
        <taxon>Ostariophysi</taxon>
        <taxon>Cypriniformes</taxon>
        <taxon>Cyprinidae</taxon>
        <taxon>Cyprininae</taxon>
        <taxon>Cyprinus</taxon>
    </lineage>
</organism>
<reference evidence="2" key="2">
    <citation type="submission" date="2025-09" db="UniProtKB">
        <authorList>
            <consortium name="Ensembl"/>
        </authorList>
    </citation>
    <scope>IDENTIFICATION</scope>
</reference>
<dbReference type="PANTHER" id="PTHR23060">
    <property type="entry name" value="TESTIS EXPRESSED GENE 14"/>
    <property type="match status" value="1"/>
</dbReference>
<dbReference type="Ensembl" id="ENSCCRT00010082648.1">
    <property type="protein sequence ID" value="ENSCCRP00010074562.1"/>
    <property type="gene ID" value="ENSCCRG00010032514.1"/>
</dbReference>
<dbReference type="GO" id="GO:0007140">
    <property type="term" value="P:male meiotic nuclear division"/>
    <property type="evidence" value="ECO:0007669"/>
    <property type="project" value="InterPro"/>
</dbReference>
<dbReference type="Proteomes" id="UP000694427">
    <property type="component" value="Unplaced"/>
</dbReference>
<sequence>LYFKIRPIVTIRQFPNVHRNHERVKLEKGVASKNLFEFQSLFILKTGFHFNLNFNYMNHLGQTPLFCASLLGFASVAEKLLQYGANPNHRCNDGSTPVHAAVFSCNPWLLSSLLDAGGDLRLHDDQGRVPKDWAEAGAQENTPVSLWAYHPDLLKDTAELSIPAQALETSVRFAVLLWTYKMNIPLPISIVKLLNTIYFYSDSY</sequence>
<evidence type="ECO:0000256" key="1">
    <source>
        <dbReference type="PROSITE-ProRule" id="PRU00023"/>
    </source>
</evidence>
<dbReference type="GO" id="GO:0008608">
    <property type="term" value="P:attachment of spindle microtubules to kinetochore"/>
    <property type="evidence" value="ECO:0007669"/>
    <property type="project" value="InterPro"/>
</dbReference>
<feature type="repeat" description="ANK" evidence="1">
    <location>
        <begin position="93"/>
        <end position="125"/>
    </location>
</feature>
<proteinExistence type="predicted"/>
<evidence type="ECO:0000313" key="2">
    <source>
        <dbReference type="Ensembl" id="ENSCCRP00010074562.1"/>
    </source>
</evidence>
<dbReference type="SUPFAM" id="SSF48403">
    <property type="entry name" value="Ankyrin repeat"/>
    <property type="match status" value="1"/>
</dbReference>
<dbReference type="InterPro" id="IPR002110">
    <property type="entry name" value="Ankyrin_rpt"/>
</dbReference>
<reference evidence="2" key="1">
    <citation type="submission" date="2025-08" db="UniProtKB">
        <authorList>
            <consortium name="Ensembl"/>
        </authorList>
    </citation>
    <scope>IDENTIFICATION</scope>
</reference>
<keyword evidence="1" id="KW-0040">ANK repeat</keyword>
<dbReference type="PROSITE" id="PS50297">
    <property type="entry name" value="ANK_REP_REGION"/>
    <property type="match status" value="2"/>
</dbReference>
<dbReference type="Pfam" id="PF12796">
    <property type="entry name" value="Ank_2"/>
    <property type="match status" value="1"/>
</dbReference>
<protein>
    <submittedName>
        <fullName evidence="2">Uncharacterized protein</fullName>
    </submittedName>
</protein>
<name>A0A8C1MGS9_CYPCA</name>
<evidence type="ECO:0000313" key="3">
    <source>
        <dbReference type="Proteomes" id="UP000694427"/>
    </source>
</evidence>
<dbReference type="GO" id="GO:0045171">
    <property type="term" value="C:intercellular bridge"/>
    <property type="evidence" value="ECO:0007669"/>
    <property type="project" value="TreeGrafter"/>
</dbReference>
<dbReference type="GO" id="GO:0043063">
    <property type="term" value="P:intercellular bridge organization"/>
    <property type="evidence" value="ECO:0007669"/>
    <property type="project" value="InterPro"/>
</dbReference>
<dbReference type="GO" id="GO:0030496">
    <property type="term" value="C:midbody"/>
    <property type="evidence" value="ECO:0007669"/>
    <property type="project" value="TreeGrafter"/>
</dbReference>
<dbReference type="SMART" id="SM00248">
    <property type="entry name" value="ANK"/>
    <property type="match status" value="2"/>
</dbReference>
<dbReference type="Gene3D" id="1.25.40.20">
    <property type="entry name" value="Ankyrin repeat-containing domain"/>
    <property type="match status" value="1"/>
</dbReference>
<dbReference type="PROSITE" id="PS50088">
    <property type="entry name" value="ANK_REPEAT"/>
    <property type="match status" value="2"/>
</dbReference>